<organism evidence="1 2">
    <name type="scientific">Catharanthus roseus</name>
    <name type="common">Madagascar periwinkle</name>
    <name type="synonym">Vinca rosea</name>
    <dbReference type="NCBI Taxonomy" id="4058"/>
    <lineage>
        <taxon>Eukaryota</taxon>
        <taxon>Viridiplantae</taxon>
        <taxon>Streptophyta</taxon>
        <taxon>Embryophyta</taxon>
        <taxon>Tracheophyta</taxon>
        <taxon>Spermatophyta</taxon>
        <taxon>Magnoliopsida</taxon>
        <taxon>eudicotyledons</taxon>
        <taxon>Gunneridae</taxon>
        <taxon>Pentapetalae</taxon>
        <taxon>asterids</taxon>
        <taxon>lamiids</taxon>
        <taxon>Gentianales</taxon>
        <taxon>Apocynaceae</taxon>
        <taxon>Rauvolfioideae</taxon>
        <taxon>Vinceae</taxon>
        <taxon>Catharanthinae</taxon>
        <taxon>Catharanthus</taxon>
    </lineage>
</organism>
<evidence type="ECO:0000313" key="1">
    <source>
        <dbReference type="EMBL" id="KAI5681812.1"/>
    </source>
</evidence>
<keyword evidence="2" id="KW-1185">Reference proteome</keyword>
<name>A0ACC0CA97_CATRO</name>
<comment type="caution">
    <text evidence="1">The sequence shown here is derived from an EMBL/GenBank/DDBJ whole genome shotgun (WGS) entry which is preliminary data.</text>
</comment>
<sequence length="128" mass="14781">MEERGKIISNPPKFFKCNGVGHYASSCQTKRALIFREDLNGWIENEEDESGECVEGEENDLGVVAYTCIAASADYECLGRPSCSSWCYMFVWLPYLDRALVLSDLWRAEVPLICYEIVEYHYPWRVMC</sequence>
<evidence type="ECO:0000313" key="2">
    <source>
        <dbReference type="Proteomes" id="UP001060085"/>
    </source>
</evidence>
<protein>
    <submittedName>
        <fullName evidence="1">Uncharacterized protein</fullName>
    </submittedName>
</protein>
<accession>A0ACC0CA97</accession>
<proteinExistence type="predicted"/>
<dbReference type="EMBL" id="CM044701">
    <property type="protein sequence ID" value="KAI5681812.1"/>
    <property type="molecule type" value="Genomic_DNA"/>
</dbReference>
<reference evidence="2" key="1">
    <citation type="journal article" date="2023" name="Nat. Plants">
        <title>Single-cell RNA sequencing provides a high-resolution roadmap for understanding the multicellular compartmentation of specialized metabolism.</title>
        <authorList>
            <person name="Sun S."/>
            <person name="Shen X."/>
            <person name="Li Y."/>
            <person name="Li Y."/>
            <person name="Wang S."/>
            <person name="Li R."/>
            <person name="Zhang H."/>
            <person name="Shen G."/>
            <person name="Guo B."/>
            <person name="Wei J."/>
            <person name="Xu J."/>
            <person name="St-Pierre B."/>
            <person name="Chen S."/>
            <person name="Sun C."/>
        </authorList>
    </citation>
    <scope>NUCLEOTIDE SEQUENCE [LARGE SCALE GENOMIC DNA]</scope>
</reference>
<gene>
    <name evidence="1" type="ORF">M9H77_03040</name>
</gene>
<dbReference type="Proteomes" id="UP001060085">
    <property type="component" value="Linkage Group LG01"/>
</dbReference>